<evidence type="ECO:0000256" key="1">
    <source>
        <dbReference type="SAM" id="Coils"/>
    </source>
</evidence>
<keyword evidence="1" id="KW-0175">Coiled coil</keyword>
<evidence type="ECO:0008006" key="5">
    <source>
        <dbReference type="Google" id="ProtNLM"/>
    </source>
</evidence>
<organism evidence="3 4">
    <name type="scientific">Papiliotrema laurentii</name>
    <name type="common">Cryptococcus laurentii</name>
    <dbReference type="NCBI Taxonomy" id="5418"/>
    <lineage>
        <taxon>Eukaryota</taxon>
        <taxon>Fungi</taxon>
        <taxon>Dikarya</taxon>
        <taxon>Basidiomycota</taxon>
        <taxon>Agaricomycotina</taxon>
        <taxon>Tremellomycetes</taxon>
        <taxon>Tremellales</taxon>
        <taxon>Rhynchogastremaceae</taxon>
        <taxon>Papiliotrema</taxon>
    </lineage>
</organism>
<feature type="region of interest" description="Disordered" evidence="2">
    <location>
        <begin position="210"/>
        <end position="287"/>
    </location>
</feature>
<evidence type="ECO:0000256" key="2">
    <source>
        <dbReference type="SAM" id="MobiDB-lite"/>
    </source>
</evidence>
<dbReference type="EMBL" id="JAODAN010000010">
    <property type="protein sequence ID" value="KAK1921847.1"/>
    <property type="molecule type" value="Genomic_DNA"/>
</dbReference>
<evidence type="ECO:0000313" key="3">
    <source>
        <dbReference type="EMBL" id="KAK1921847.1"/>
    </source>
</evidence>
<dbReference type="AlphaFoldDB" id="A0AAD9CUU0"/>
<name>A0AAD9CUU0_PAPLA</name>
<accession>A0AAD9CUU0</accession>
<feature type="region of interest" description="Disordered" evidence="2">
    <location>
        <begin position="160"/>
        <end position="185"/>
    </location>
</feature>
<evidence type="ECO:0000313" key="4">
    <source>
        <dbReference type="Proteomes" id="UP001182556"/>
    </source>
</evidence>
<feature type="compositionally biased region" description="Low complexity" evidence="2">
    <location>
        <begin position="160"/>
        <end position="175"/>
    </location>
</feature>
<sequence>MTGGIKSKSLPSPTTSSSLSPMKRPQLRNLPPIRAASDSQDEDDDYASGDEEKTKLEVRREKNRVKQRNLRLRRANHIAELEAANSALRTELATLRANLQNSQQRETNLTAWVRDLESVLFAHSLPSEVNQLRRIWAHVSGPNLPTPRSTDPLATLATAASAAASASRPARPASPEADTRLGVDAIPYPTPMMHWDSQVTPPWPVLGIATEDRKRKREEEEEYVRRDAPRRARPDTLAHLAPAHELPSMQSYDEDTERPSSAPHFPSSFATASDSSANPPRDIAVSPRSHDRLAVSNLLSPVNEDFVDLHPGPDHRRPRAYWQGAEGVLAAREPADANDKWSKGDINVNHHPLSVLDPSTGPRTRQKVAPFPTTVLSHDYSALPDPFAQGLQAFPQVAHHLPAANPPLIPPPPVPLDLNIPRLDLHPAVVASRTLLLSLFPSPLPSPLPPCPPLDPAQQKMILLALTALVPPGDQLLFYQRQLRFIPAEDAKRILQYQSDPHSDPRLILFPIAIMRAKAAQALMTGRPLDVTRFIDVILSHARIFGATLDPDAWELGDAYWDSWQGLVPRGRAYCRSLHAWRRRDGHVGSTVAEMILGVEPPNGRRKDPVGKPPNWSF</sequence>
<proteinExistence type="predicted"/>
<feature type="compositionally biased region" description="Basic and acidic residues" evidence="2">
    <location>
        <begin position="223"/>
        <end position="236"/>
    </location>
</feature>
<dbReference type="CDD" id="cd14688">
    <property type="entry name" value="bZIP_YAP"/>
    <property type="match status" value="1"/>
</dbReference>
<feature type="region of interest" description="Disordered" evidence="2">
    <location>
        <begin position="1"/>
        <end position="66"/>
    </location>
</feature>
<keyword evidence="4" id="KW-1185">Reference proteome</keyword>
<dbReference type="Gene3D" id="1.20.5.170">
    <property type="match status" value="1"/>
</dbReference>
<feature type="coiled-coil region" evidence="1">
    <location>
        <begin position="78"/>
        <end position="105"/>
    </location>
</feature>
<feature type="compositionally biased region" description="Low complexity" evidence="2">
    <location>
        <begin position="1"/>
        <end position="20"/>
    </location>
</feature>
<feature type="compositionally biased region" description="Low complexity" evidence="2">
    <location>
        <begin position="259"/>
        <end position="273"/>
    </location>
</feature>
<dbReference type="Proteomes" id="UP001182556">
    <property type="component" value="Unassembled WGS sequence"/>
</dbReference>
<protein>
    <recommendedName>
        <fullName evidence="5">BZIP domain-containing protein</fullName>
    </recommendedName>
</protein>
<feature type="compositionally biased region" description="Acidic residues" evidence="2">
    <location>
        <begin position="39"/>
        <end position="49"/>
    </location>
</feature>
<feature type="compositionally biased region" description="Basic and acidic residues" evidence="2">
    <location>
        <begin position="50"/>
        <end position="60"/>
    </location>
</feature>
<comment type="caution">
    <text evidence="3">The sequence shown here is derived from an EMBL/GenBank/DDBJ whole genome shotgun (WGS) entry which is preliminary data.</text>
</comment>
<gene>
    <name evidence="3" type="ORF">DB88DRAFT_513108</name>
</gene>
<reference evidence="3" key="1">
    <citation type="submission" date="2023-02" db="EMBL/GenBank/DDBJ databases">
        <title>Identification and recombinant expression of a fungal hydrolase from Papiliotrema laurentii that hydrolyzes apple cutin and clears colloidal polyester polyurethane.</title>
        <authorList>
            <consortium name="DOE Joint Genome Institute"/>
            <person name="Roman V.A."/>
            <person name="Bojanowski C."/>
            <person name="Crable B.R."/>
            <person name="Wagner D.N."/>
            <person name="Hung C.S."/>
            <person name="Nadeau L.J."/>
            <person name="Schratz L."/>
            <person name="Haridas S."/>
            <person name="Pangilinan J."/>
            <person name="Lipzen A."/>
            <person name="Na H."/>
            <person name="Yan M."/>
            <person name="Ng V."/>
            <person name="Grigoriev I.V."/>
            <person name="Spatafora J.W."/>
            <person name="Barlow D."/>
            <person name="Biffinger J."/>
            <person name="Kelley-Loughnane N."/>
            <person name="Varaljay V.A."/>
            <person name="Crookes-Goodson W.J."/>
        </authorList>
    </citation>
    <scope>NUCLEOTIDE SEQUENCE</scope>
    <source>
        <strain evidence="3">5307AH</strain>
    </source>
</reference>